<feature type="domain" description="SWIM-type" evidence="2">
    <location>
        <begin position="55"/>
        <end position="89"/>
    </location>
</feature>
<reference evidence="3 4" key="1">
    <citation type="submission" date="2024-06" db="EMBL/GenBank/DDBJ databases">
        <authorList>
            <person name="Steensen K."/>
            <person name="Seneca J."/>
            <person name="Bartlau N."/>
            <person name="Yu A.X."/>
            <person name="Polz M.F."/>
        </authorList>
    </citation>
    <scope>NUCLEOTIDE SEQUENCE [LARGE SCALE GENOMIC DNA]</scope>
    <source>
        <strain evidence="3 4">FF146</strain>
    </source>
</reference>
<dbReference type="InterPro" id="IPR007527">
    <property type="entry name" value="Znf_SWIM"/>
</dbReference>
<dbReference type="Proteomes" id="UP001569153">
    <property type="component" value="Unassembled WGS sequence"/>
</dbReference>
<dbReference type="Pfam" id="PF04434">
    <property type="entry name" value="SWIM"/>
    <property type="match status" value="1"/>
</dbReference>
<dbReference type="EMBL" id="JBGOOT010000007">
    <property type="protein sequence ID" value="MEZ8195279.1"/>
    <property type="molecule type" value="Genomic_DNA"/>
</dbReference>
<evidence type="ECO:0000313" key="3">
    <source>
        <dbReference type="EMBL" id="MEZ8195279.1"/>
    </source>
</evidence>
<name>A0ABV4M6X2_9VIBR</name>
<proteinExistence type="predicted"/>
<dbReference type="PROSITE" id="PS50966">
    <property type="entry name" value="ZF_SWIM"/>
    <property type="match status" value="1"/>
</dbReference>
<evidence type="ECO:0000259" key="2">
    <source>
        <dbReference type="PROSITE" id="PS50966"/>
    </source>
</evidence>
<evidence type="ECO:0000256" key="1">
    <source>
        <dbReference type="PROSITE-ProRule" id="PRU00325"/>
    </source>
</evidence>
<keyword evidence="1" id="KW-0862">Zinc</keyword>
<protein>
    <submittedName>
        <fullName evidence="3">SWIM zinc finger domain-containing protein</fullName>
    </submittedName>
</protein>
<keyword evidence="1" id="KW-0479">Metal-binding</keyword>
<keyword evidence="1" id="KW-0863">Zinc-finger</keyword>
<organism evidence="3 4">
    <name type="scientific">Vibrio cortegadensis</name>
    <dbReference type="NCBI Taxonomy" id="1328770"/>
    <lineage>
        <taxon>Bacteria</taxon>
        <taxon>Pseudomonadati</taxon>
        <taxon>Pseudomonadota</taxon>
        <taxon>Gammaproteobacteria</taxon>
        <taxon>Vibrionales</taxon>
        <taxon>Vibrionaceae</taxon>
        <taxon>Vibrio</taxon>
    </lineage>
</organism>
<sequence>MRSLKETNMNLGQLREWAGIATFERGERLAKYGHVLHYHNHNEHITAQVQGTYLYDVSVTDHDNVECTCPAAAYQPICKHAVATLLVHGGHYAQAQTPLEAPALTLPDDVKVYQWLASLDKERLLEMLHNQITDNPTLFEALQYRCYMDTHNESLTAKQVIALIDEALPYDSAWEYDEAHVYFDLLNDKFHALDHALAGLPNEDAYLVAWHGIRRLNTICIDYVDSTSGGYQTTLALLSQHMMDALTDSDTALTDKLSFIIQVIEAQIDIDESFLKTLDHKAPALSIALAQALQSDALVEYLPPSTASEICRHYSHTSAAKEQWQDAIAWLLNTELRWHDWLKMGQYHLKLSQYSQAQQCLIQAENDLKNPDHSSLIDFACELATSQGQHTKAWQTRWQQFEMHPHFTTLQELQALMATERKQREQQQSDVIERLLKHVKSSARHNRGVELLVNTALDYHRTDILLEWAHHEAIGSHLGVQIADALSPEHYDTACQLYHTAIVNKVEQTNNGGYLEAVKLIARFKTMANDDKEHHDLTWHRLVKQLKKTMSRKRNFIRYLDERFTVQ</sequence>
<accession>A0ABV4M6X2</accession>
<dbReference type="RefSeq" id="WP_371730360.1">
    <property type="nucleotide sequence ID" value="NZ_JBGOOT010000007.1"/>
</dbReference>
<evidence type="ECO:0000313" key="4">
    <source>
        <dbReference type="Proteomes" id="UP001569153"/>
    </source>
</evidence>
<gene>
    <name evidence="3" type="ORF">ACED38_10305</name>
</gene>
<comment type="caution">
    <text evidence="3">The sequence shown here is derived from an EMBL/GenBank/DDBJ whole genome shotgun (WGS) entry which is preliminary data.</text>
</comment>
<keyword evidence="4" id="KW-1185">Reference proteome</keyword>